<protein>
    <recommendedName>
        <fullName evidence="3">N-acetylglutamate synthase</fullName>
    </recommendedName>
</protein>
<reference evidence="1 2" key="1">
    <citation type="submission" date="2016-08" db="EMBL/GenBank/DDBJ databases">
        <authorList>
            <person name="Seilhamer J.J."/>
        </authorList>
    </citation>
    <scope>NUCLEOTIDE SEQUENCE [LARGE SCALE GENOMIC DNA]</scope>
    <source>
        <strain evidence="1 2">BRTC-1</strain>
    </source>
</reference>
<dbReference type="RefSeq" id="WP_067553737.1">
    <property type="nucleotide sequence ID" value="NZ_CP016895.1"/>
</dbReference>
<name>A0A1B2LYL4_9GAMM</name>
<dbReference type="STRING" id="1789224.BFG52_06415"/>
<dbReference type="KEGG" id="ala:BFG52_06415"/>
<dbReference type="InterPro" id="IPR058595">
    <property type="entry name" value="Avidin-like"/>
</dbReference>
<dbReference type="EMBL" id="CP016895">
    <property type="protein sequence ID" value="AOA58021.1"/>
    <property type="molecule type" value="Genomic_DNA"/>
</dbReference>
<evidence type="ECO:0000313" key="1">
    <source>
        <dbReference type="EMBL" id="AOA58021.1"/>
    </source>
</evidence>
<dbReference type="OrthoDB" id="5684515at2"/>
<dbReference type="Pfam" id="PF26421">
    <property type="entry name" value="Avidin_like"/>
    <property type="match status" value="1"/>
</dbReference>
<gene>
    <name evidence="1" type="ORF">BFG52_06415</name>
</gene>
<organism evidence="1 2">
    <name type="scientific">Acinetobacter larvae</name>
    <dbReference type="NCBI Taxonomy" id="1789224"/>
    <lineage>
        <taxon>Bacteria</taxon>
        <taxon>Pseudomonadati</taxon>
        <taxon>Pseudomonadota</taxon>
        <taxon>Gammaproteobacteria</taxon>
        <taxon>Moraxellales</taxon>
        <taxon>Moraxellaceae</taxon>
        <taxon>Acinetobacter</taxon>
    </lineage>
</organism>
<dbReference type="Proteomes" id="UP000093391">
    <property type="component" value="Chromosome"/>
</dbReference>
<sequence>MKITPFNLSGKTFINTQNTENGEVDTQTIFYYSQQGDVIEADYRGGVVLTGHLMGRMTAPDRFHMVYHHLNLNGELRVGQCESTICIAPDGKLILQESWQWLNGDLSTGHSQLVEING</sequence>
<evidence type="ECO:0000313" key="2">
    <source>
        <dbReference type="Proteomes" id="UP000093391"/>
    </source>
</evidence>
<keyword evidence="2" id="KW-1185">Reference proteome</keyword>
<proteinExistence type="predicted"/>
<evidence type="ECO:0008006" key="3">
    <source>
        <dbReference type="Google" id="ProtNLM"/>
    </source>
</evidence>
<accession>A0A1B2LYL4</accession>
<dbReference type="AlphaFoldDB" id="A0A1B2LYL4"/>